<dbReference type="InterPro" id="IPR051919">
    <property type="entry name" value="W-dependent_AOR"/>
</dbReference>
<dbReference type="PANTHER" id="PTHR30038:SF0">
    <property type="entry name" value="TUNGSTEN-CONTAINING ALDEHYDE FERREDOXIN OXIDOREDUCTASE"/>
    <property type="match status" value="1"/>
</dbReference>
<dbReference type="Pfam" id="PF01314">
    <property type="entry name" value="AFOR_C"/>
    <property type="match status" value="1"/>
</dbReference>
<evidence type="ECO:0000313" key="8">
    <source>
        <dbReference type="EMBL" id="GAH95526.1"/>
    </source>
</evidence>
<dbReference type="PANTHER" id="PTHR30038">
    <property type="entry name" value="ALDEHYDE FERREDOXIN OXIDOREDUCTASE"/>
    <property type="match status" value="1"/>
</dbReference>
<dbReference type="EMBL" id="BARV01001380">
    <property type="protein sequence ID" value="GAH95526.1"/>
    <property type="molecule type" value="Genomic_DNA"/>
</dbReference>
<evidence type="ECO:0000256" key="2">
    <source>
        <dbReference type="ARBA" id="ARBA00011032"/>
    </source>
</evidence>
<keyword evidence="4" id="KW-0479">Metal-binding</keyword>
<comment type="cofactor">
    <cofactor evidence="1">
        <name>[4Fe-4S] cluster</name>
        <dbReference type="ChEBI" id="CHEBI:49883"/>
    </cofactor>
</comment>
<dbReference type="GO" id="GO:0016625">
    <property type="term" value="F:oxidoreductase activity, acting on the aldehyde or oxo group of donors, iron-sulfur protein as acceptor"/>
    <property type="evidence" value="ECO:0007669"/>
    <property type="project" value="InterPro"/>
</dbReference>
<dbReference type="AlphaFoldDB" id="X1JLC7"/>
<feature type="non-terminal residue" evidence="8">
    <location>
        <position position="334"/>
    </location>
</feature>
<reference evidence="8" key="1">
    <citation type="journal article" date="2014" name="Front. Microbiol.">
        <title>High frequency of phylogenetically diverse reductive dehalogenase-homologous genes in deep subseafloor sedimentary metagenomes.</title>
        <authorList>
            <person name="Kawai M."/>
            <person name="Futagami T."/>
            <person name="Toyoda A."/>
            <person name="Takaki Y."/>
            <person name="Nishi S."/>
            <person name="Hori S."/>
            <person name="Arai W."/>
            <person name="Tsubouchi T."/>
            <person name="Morono Y."/>
            <person name="Uchiyama I."/>
            <person name="Ito T."/>
            <person name="Fujiyama A."/>
            <person name="Inagaki F."/>
            <person name="Takami H."/>
        </authorList>
    </citation>
    <scope>NUCLEOTIDE SEQUENCE</scope>
    <source>
        <strain evidence="8">Expedition CK06-06</strain>
    </source>
</reference>
<comment type="similarity">
    <text evidence="2">Belongs to the AOR/FOR family.</text>
</comment>
<feature type="domain" description="Aldehyde ferredoxin oxidoreductase N-terminal" evidence="7">
    <location>
        <begin position="1"/>
        <end position="199"/>
    </location>
</feature>
<keyword evidence="6" id="KW-0411">Iron-sulfur</keyword>
<evidence type="ECO:0000256" key="3">
    <source>
        <dbReference type="ARBA" id="ARBA00022485"/>
    </source>
</evidence>
<dbReference type="GO" id="GO:0051539">
    <property type="term" value="F:4 iron, 4 sulfur cluster binding"/>
    <property type="evidence" value="ECO:0007669"/>
    <property type="project" value="UniProtKB-KW"/>
</dbReference>
<proteinExistence type="inferred from homology"/>
<dbReference type="SMART" id="SM00790">
    <property type="entry name" value="AFOR_N"/>
    <property type="match status" value="1"/>
</dbReference>
<evidence type="ECO:0000256" key="6">
    <source>
        <dbReference type="ARBA" id="ARBA00023014"/>
    </source>
</evidence>
<name>X1JLC7_9ZZZZ</name>
<evidence type="ECO:0000256" key="1">
    <source>
        <dbReference type="ARBA" id="ARBA00001966"/>
    </source>
</evidence>
<dbReference type="InterPro" id="IPR036503">
    <property type="entry name" value="Ald_Fedxn_OxRdtase_N_sf"/>
</dbReference>
<evidence type="ECO:0000256" key="4">
    <source>
        <dbReference type="ARBA" id="ARBA00022723"/>
    </source>
</evidence>
<dbReference type="GO" id="GO:0046872">
    <property type="term" value="F:metal ion binding"/>
    <property type="evidence" value="ECO:0007669"/>
    <property type="project" value="UniProtKB-KW"/>
</dbReference>
<sequence>MGQLKTVYEELPNEWQLIGGRGLVAKIMNKEVAPGIDPLGAENKLVIAGGPLAGTIAPQLGRISVGGKSPLTLGIKEANAGGPAAQKLDKLGIRAIIVEGIAPEGKFYCLKVSKDEAILVSADEYKGMKNYKLVEELYKKYDRKSAIISIGIGGERGYKSASVSLTDILGDPCRSAGRGGLGAVMGSKGLKAIIIDDSGTPPVDMANKFLFRETVKSWVATLKKDLTCGLLSEFGTPLAVASNSYQGTMPANNYSSGRPEGFQRVTGEVIKQNVWQRGGKMHGCMPGCVVQCSIIYNDANGNRLTSAYEYEGVAMLGTNLGITDLDAIARLKFM</sequence>
<dbReference type="InterPro" id="IPR036021">
    <property type="entry name" value="Tungsten_al_ferr_oxy-like_C"/>
</dbReference>
<evidence type="ECO:0000259" key="7">
    <source>
        <dbReference type="SMART" id="SM00790"/>
    </source>
</evidence>
<dbReference type="SUPFAM" id="SSF48310">
    <property type="entry name" value="Aldehyde ferredoxin oxidoreductase, C-terminal domains"/>
    <property type="match status" value="1"/>
</dbReference>
<dbReference type="Gene3D" id="3.60.9.10">
    <property type="entry name" value="Aldehyde ferredoxin oxidoreductase, N-terminal domain"/>
    <property type="match status" value="1"/>
</dbReference>
<protein>
    <recommendedName>
        <fullName evidence="7">Aldehyde ferredoxin oxidoreductase N-terminal domain-containing protein</fullName>
    </recommendedName>
</protein>
<comment type="caution">
    <text evidence="8">The sequence shown here is derived from an EMBL/GenBank/DDBJ whole genome shotgun (WGS) entry which is preliminary data.</text>
</comment>
<accession>X1JLC7</accession>
<gene>
    <name evidence="8" type="ORF">S06H3_04052</name>
</gene>
<dbReference type="InterPro" id="IPR013984">
    <property type="entry name" value="Ald_Fedxn_OxRdtase_dom2"/>
</dbReference>
<evidence type="ECO:0000256" key="5">
    <source>
        <dbReference type="ARBA" id="ARBA00023004"/>
    </source>
</evidence>
<organism evidence="8">
    <name type="scientific">marine sediment metagenome</name>
    <dbReference type="NCBI Taxonomy" id="412755"/>
    <lineage>
        <taxon>unclassified sequences</taxon>
        <taxon>metagenomes</taxon>
        <taxon>ecological metagenomes</taxon>
    </lineage>
</organism>
<dbReference type="GO" id="GO:0009055">
    <property type="term" value="F:electron transfer activity"/>
    <property type="evidence" value="ECO:0007669"/>
    <property type="project" value="InterPro"/>
</dbReference>
<dbReference type="SUPFAM" id="SSF56228">
    <property type="entry name" value="Aldehyde ferredoxin oxidoreductase, N-terminal domain"/>
    <property type="match status" value="1"/>
</dbReference>
<dbReference type="InterPro" id="IPR001203">
    <property type="entry name" value="OxRdtase_Ald_Fedxn_C"/>
</dbReference>
<dbReference type="Gene3D" id="1.10.569.10">
    <property type="entry name" value="Aldehyde Ferredoxin Oxidoreductase Protein, subunit A, domain 2"/>
    <property type="match status" value="1"/>
</dbReference>
<keyword evidence="3" id="KW-0004">4Fe-4S</keyword>
<dbReference type="Pfam" id="PF02730">
    <property type="entry name" value="AFOR_N"/>
    <property type="match status" value="1"/>
</dbReference>
<keyword evidence="5" id="KW-0408">Iron</keyword>
<dbReference type="InterPro" id="IPR013983">
    <property type="entry name" value="Ald_Fedxn_OxRdtase_N"/>
</dbReference>